<evidence type="ECO:0000313" key="2">
    <source>
        <dbReference type="Proteomes" id="UP001218218"/>
    </source>
</evidence>
<dbReference type="AlphaFoldDB" id="A0AAD7EKN5"/>
<reference evidence="1" key="1">
    <citation type="submission" date="2023-03" db="EMBL/GenBank/DDBJ databases">
        <title>Massive genome expansion in bonnet fungi (Mycena s.s.) driven by repeated elements and novel gene families across ecological guilds.</title>
        <authorList>
            <consortium name="Lawrence Berkeley National Laboratory"/>
            <person name="Harder C.B."/>
            <person name="Miyauchi S."/>
            <person name="Viragh M."/>
            <person name="Kuo A."/>
            <person name="Thoen E."/>
            <person name="Andreopoulos B."/>
            <person name="Lu D."/>
            <person name="Skrede I."/>
            <person name="Drula E."/>
            <person name="Henrissat B."/>
            <person name="Morin E."/>
            <person name="Kohler A."/>
            <person name="Barry K."/>
            <person name="LaButti K."/>
            <person name="Morin E."/>
            <person name="Salamov A."/>
            <person name="Lipzen A."/>
            <person name="Mereny Z."/>
            <person name="Hegedus B."/>
            <person name="Baldrian P."/>
            <person name="Stursova M."/>
            <person name="Weitz H."/>
            <person name="Taylor A."/>
            <person name="Grigoriev I.V."/>
            <person name="Nagy L.G."/>
            <person name="Martin F."/>
            <person name="Kauserud H."/>
        </authorList>
    </citation>
    <scope>NUCLEOTIDE SEQUENCE</scope>
    <source>
        <strain evidence="1">CBHHK002</strain>
    </source>
</reference>
<organism evidence="1 2">
    <name type="scientific">Mycena albidolilacea</name>
    <dbReference type="NCBI Taxonomy" id="1033008"/>
    <lineage>
        <taxon>Eukaryota</taxon>
        <taxon>Fungi</taxon>
        <taxon>Dikarya</taxon>
        <taxon>Basidiomycota</taxon>
        <taxon>Agaricomycotina</taxon>
        <taxon>Agaricomycetes</taxon>
        <taxon>Agaricomycetidae</taxon>
        <taxon>Agaricales</taxon>
        <taxon>Marasmiineae</taxon>
        <taxon>Mycenaceae</taxon>
        <taxon>Mycena</taxon>
    </lineage>
</organism>
<proteinExistence type="predicted"/>
<dbReference type="Proteomes" id="UP001218218">
    <property type="component" value="Unassembled WGS sequence"/>
</dbReference>
<evidence type="ECO:0000313" key="1">
    <source>
        <dbReference type="EMBL" id="KAJ7334776.1"/>
    </source>
</evidence>
<dbReference type="EMBL" id="JARIHO010000032">
    <property type="protein sequence ID" value="KAJ7334776.1"/>
    <property type="molecule type" value="Genomic_DNA"/>
</dbReference>
<sequence length="113" mass="12281">MSYSWPGCLRLYDHCYLSPSPTQYAPLSAWAISSVMPMAFPSMPSTNSLLKVLATLSEPPLATFHFRKTTATLLAAHWVDLKLEAMVSANLKENTGLPTKNKGKGKVLLATVG</sequence>
<comment type="caution">
    <text evidence="1">The sequence shown here is derived from an EMBL/GenBank/DDBJ whole genome shotgun (WGS) entry which is preliminary data.</text>
</comment>
<name>A0AAD7EKN5_9AGAR</name>
<gene>
    <name evidence="1" type="ORF">DFH08DRAFT_813824</name>
</gene>
<accession>A0AAD7EKN5</accession>
<keyword evidence="2" id="KW-1185">Reference proteome</keyword>
<protein>
    <submittedName>
        <fullName evidence="1">Uncharacterized protein</fullName>
    </submittedName>
</protein>